<dbReference type="EMBL" id="VKLW01000030">
    <property type="protein sequence ID" value="TYK32443.1"/>
    <property type="molecule type" value="Genomic_DNA"/>
</dbReference>
<dbReference type="GO" id="GO:0016987">
    <property type="term" value="F:sigma factor activity"/>
    <property type="evidence" value="ECO:0007669"/>
    <property type="project" value="UniProtKB-KW"/>
</dbReference>
<dbReference type="InterPro" id="IPR014327">
    <property type="entry name" value="RNA_pol_sigma70_bacteroid"/>
</dbReference>
<dbReference type="InterPro" id="IPR039425">
    <property type="entry name" value="RNA_pol_sigma-70-like"/>
</dbReference>
<dbReference type="Proteomes" id="UP000324383">
    <property type="component" value="Unassembled WGS sequence"/>
</dbReference>
<protein>
    <submittedName>
        <fullName evidence="7">RNA polymerase sigma-70 factor</fullName>
    </submittedName>
</protein>
<feature type="domain" description="RNA polymerase sigma-70 region 2" evidence="5">
    <location>
        <begin position="5"/>
        <end position="70"/>
    </location>
</feature>
<dbReference type="InterPro" id="IPR036388">
    <property type="entry name" value="WH-like_DNA-bd_sf"/>
</dbReference>
<dbReference type="Pfam" id="PF08281">
    <property type="entry name" value="Sigma70_r4_2"/>
    <property type="match status" value="1"/>
</dbReference>
<dbReference type="Pfam" id="PF04542">
    <property type="entry name" value="Sigma70_r2"/>
    <property type="match status" value="1"/>
</dbReference>
<dbReference type="InterPro" id="IPR007627">
    <property type="entry name" value="RNA_pol_sigma70_r2"/>
</dbReference>
<accession>A0A5D3E8I6</accession>
<dbReference type="SUPFAM" id="SSF88659">
    <property type="entry name" value="Sigma3 and sigma4 domains of RNA polymerase sigma factors"/>
    <property type="match status" value="1"/>
</dbReference>
<comment type="similarity">
    <text evidence="1">Belongs to the sigma-70 factor family. ECF subfamily.</text>
</comment>
<evidence type="ECO:0000256" key="3">
    <source>
        <dbReference type="ARBA" id="ARBA00023082"/>
    </source>
</evidence>
<dbReference type="GO" id="GO:0003677">
    <property type="term" value="F:DNA binding"/>
    <property type="evidence" value="ECO:0007669"/>
    <property type="project" value="InterPro"/>
</dbReference>
<dbReference type="Gene3D" id="1.10.1740.10">
    <property type="match status" value="1"/>
</dbReference>
<dbReference type="InterPro" id="IPR013249">
    <property type="entry name" value="RNA_pol_sigma70_r4_t2"/>
</dbReference>
<proteinExistence type="inferred from homology"/>
<dbReference type="PANTHER" id="PTHR43133">
    <property type="entry name" value="RNA POLYMERASE ECF-TYPE SIGMA FACTO"/>
    <property type="match status" value="1"/>
</dbReference>
<evidence type="ECO:0000313" key="8">
    <source>
        <dbReference type="Proteomes" id="UP000324383"/>
    </source>
</evidence>
<evidence type="ECO:0000313" key="7">
    <source>
        <dbReference type="EMBL" id="TYK32443.1"/>
    </source>
</evidence>
<dbReference type="SUPFAM" id="SSF88946">
    <property type="entry name" value="Sigma2 domain of RNA polymerase sigma factors"/>
    <property type="match status" value="1"/>
</dbReference>
<dbReference type="AlphaFoldDB" id="A0A5D3E8I6"/>
<feature type="domain" description="RNA polymerase sigma factor 70 region 4 type 2" evidence="6">
    <location>
        <begin position="99"/>
        <end position="150"/>
    </location>
</feature>
<evidence type="ECO:0000256" key="1">
    <source>
        <dbReference type="ARBA" id="ARBA00010641"/>
    </source>
</evidence>
<keyword evidence="2" id="KW-0805">Transcription regulation</keyword>
<dbReference type="GO" id="GO:0006352">
    <property type="term" value="P:DNA-templated transcription initiation"/>
    <property type="evidence" value="ECO:0007669"/>
    <property type="project" value="InterPro"/>
</dbReference>
<dbReference type="InterPro" id="IPR013324">
    <property type="entry name" value="RNA_pol_sigma_r3/r4-like"/>
</dbReference>
<dbReference type="NCBIfam" id="TIGR02937">
    <property type="entry name" value="sigma70-ECF"/>
    <property type="match status" value="1"/>
</dbReference>
<evidence type="ECO:0000256" key="4">
    <source>
        <dbReference type="ARBA" id="ARBA00023163"/>
    </source>
</evidence>
<dbReference type="CDD" id="cd06171">
    <property type="entry name" value="Sigma70_r4"/>
    <property type="match status" value="1"/>
</dbReference>
<evidence type="ECO:0000259" key="5">
    <source>
        <dbReference type="Pfam" id="PF04542"/>
    </source>
</evidence>
<comment type="caution">
    <text evidence="7">The sequence shown here is derived from an EMBL/GenBank/DDBJ whole genome shotgun (WGS) entry which is preliminary data.</text>
</comment>
<dbReference type="NCBIfam" id="TIGR02985">
    <property type="entry name" value="Sig70_bacteroi1"/>
    <property type="match status" value="1"/>
</dbReference>
<reference evidence="7 8" key="1">
    <citation type="submission" date="2019-07" db="EMBL/GenBank/DDBJ databases">
        <title>Draft Genome Sequences of Bacteroides pyogenes Strains Isolated from the Uterus Holstein Dairy Cows with Metritis.</title>
        <authorList>
            <person name="Cunha F."/>
            <person name="Galvao K.N."/>
            <person name="Jeon S.J."/>
            <person name="Jeong K.C."/>
        </authorList>
    </citation>
    <scope>NUCLEOTIDE SEQUENCE [LARGE SCALE GENOMIC DNA]</scope>
    <source>
        <strain evidence="7 8">KG-31</strain>
    </source>
</reference>
<keyword evidence="8" id="KW-1185">Reference proteome</keyword>
<keyword evidence="4" id="KW-0804">Transcription</keyword>
<sequence length="163" mass="19139">MDDAFRLYYRPLCLYALHYLNNTEDAEDTVQDCFAELWEHINNGRMVSDLKSYLYSMTRNHCIDKLKKHSVIDPNITPMDLADEISDEECEERAFIEARLWTTIDSLPERCREALLLSKRDGLKYEEIAKRQEVSVNTVKNQISKALKALKEGGRRVYMFFFG</sequence>
<keyword evidence="3" id="KW-0731">Sigma factor</keyword>
<dbReference type="RefSeq" id="WP_148726580.1">
    <property type="nucleotide sequence ID" value="NZ_JADRFY010000054.1"/>
</dbReference>
<dbReference type="Gene3D" id="1.10.10.10">
    <property type="entry name" value="Winged helix-like DNA-binding domain superfamily/Winged helix DNA-binding domain"/>
    <property type="match status" value="1"/>
</dbReference>
<dbReference type="PANTHER" id="PTHR43133:SF46">
    <property type="entry name" value="RNA POLYMERASE SIGMA-70 FACTOR ECF SUBFAMILY"/>
    <property type="match status" value="1"/>
</dbReference>
<dbReference type="InterPro" id="IPR013325">
    <property type="entry name" value="RNA_pol_sigma_r2"/>
</dbReference>
<organism evidence="7 8">
    <name type="scientific">Bacteroides pyogenes</name>
    <dbReference type="NCBI Taxonomy" id="310300"/>
    <lineage>
        <taxon>Bacteria</taxon>
        <taxon>Pseudomonadati</taxon>
        <taxon>Bacteroidota</taxon>
        <taxon>Bacteroidia</taxon>
        <taxon>Bacteroidales</taxon>
        <taxon>Bacteroidaceae</taxon>
        <taxon>Bacteroides</taxon>
    </lineage>
</organism>
<evidence type="ECO:0000256" key="2">
    <source>
        <dbReference type="ARBA" id="ARBA00023015"/>
    </source>
</evidence>
<gene>
    <name evidence="7" type="ORF">FNJ60_11990</name>
</gene>
<dbReference type="InterPro" id="IPR014284">
    <property type="entry name" value="RNA_pol_sigma-70_dom"/>
</dbReference>
<name>A0A5D3E8I6_9BACE</name>
<evidence type="ECO:0000259" key="6">
    <source>
        <dbReference type="Pfam" id="PF08281"/>
    </source>
</evidence>